<dbReference type="AlphaFoldDB" id="A0A7X2NQY7"/>
<dbReference type="PANTHER" id="PTHR39209:SF2">
    <property type="entry name" value="CYTOPLASMIC PROTEIN"/>
    <property type="match status" value="1"/>
</dbReference>
<dbReference type="InterPro" id="IPR005146">
    <property type="entry name" value="B3/B4_tRNA-bd"/>
</dbReference>
<dbReference type="Gene3D" id="2.40.30.130">
    <property type="match status" value="1"/>
</dbReference>
<protein>
    <submittedName>
        <fullName evidence="5">Uncharacterized protein</fullName>
    </submittedName>
</protein>
<organism evidence="5 6">
    <name type="scientific">Stecheria intestinalis</name>
    <dbReference type="NCBI Taxonomy" id="2606630"/>
    <lineage>
        <taxon>Bacteria</taxon>
        <taxon>Bacillati</taxon>
        <taxon>Bacillota</taxon>
        <taxon>Erysipelotrichia</taxon>
        <taxon>Erysipelotrichales</taxon>
        <taxon>Erysipelotrichaceae</taxon>
        <taxon>Stecheria</taxon>
    </lineage>
</organism>
<dbReference type="Gene3D" id="3.50.40.10">
    <property type="entry name" value="Phenylalanyl-trna Synthetase, Chain B, domain 3"/>
    <property type="match status" value="1"/>
</dbReference>
<dbReference type="Pfam" id="PF03483">
    <property type="entry name" value="B3_4"/>
    <property type="match status" value="1"/>
</dbReference>
<evidence type="ECO:0000256" key="1">
    <source>
        <dbReference type="SAM" id="Coils"/>
    </source>
</evidence>
<dbReference type="RefSeq" id="WP_154502876.1">
    <property type="nucleotide sequence ID" value="NZ_VUMN01000003.1"/>
</dbReference>
<accession>A0A7X2NQY7</accession>
<dbReference type="InterPro" id="IPR009000">
    <property type="entry name" value="Transl_B-barrel_sf"/>
</dbReference>
<dbReference type="InterPro" id="IPR012947">
    <property type="entry name" value="tRNA_SAD"/>
</dbReference>
<dbReference type="Gene3D" id="3.30.980.10">
    <property type="entry name" value="Threonyl-trna Synthetase, Chain A, domain 2"/>
    <property type="match status" value="1"/>
</dbReference>
<feature type="domain" description="Threonyl/alanyl tRNA synthetase SAD" evidence="3">
    <location>
        <begin position="434"/>
        <end position="477"/>
    </location>
</feature>
<evidence type="ECO:0000259" key="3">
    <source>
        <dbReference type="SMART" id="SM00863"/>
    </source>
</evidence>
<dbReference type="InterPro" id="IPR018163">
    <property type="entry name" value="Thr/Ala-tRNA-synth_IIc_edit"/>
</dbReference>
<dbReference type="GO" id="GO:0003723">
    <property type="term" value="F:RNA binding"/>
    <property type="evidence" value="ECO:0007669"/>
    <property type="project" value="InterPro"/>
</dbReference>
<keyword evidence="1" id="KW-0175">Coiled coil</keyword>
<comment type="caution">
    <text evidence="5">The sequence shown here is derived from an EMBL/GenBank/DDBJ whole genome shotgun (WGS) entry which is preliminary data.</text>
</comment>
<feature type="region of interest" description="Disordered" evidence="2">
    <location>
        <begin position="241"/>
        <end position="274"/>
    </location>
</feature>
<dbReference type="EMBL" id="VUMN01000003">
    <property type="protein sequence ID" value="MSS57795.1"/>
    <property type="molecule type" value="Genomic_DNA"/>
</dbReference>
<name>A0A7X2NQY7_9FIRM</name>
<proteinExistence type="predicted"/>
<dbReference type="SMART" id="SM00873">
    <property type="entry name" value="B3_4"/>
    <property type="match status" value="1"/>
</dbReference>
<dbReference type="InterPro" id="IPR020825">
    <property type="entry name" value="Phe-tRNA_synthase-like_B3/B4"/>
</dbReference>
<dbReference type="SMART" id="SM00863">
    <property type="entry name" value="tRNA_SAD"/>
    <property type="match status" value="1"/>
</dbReference>
<evidence type="ECO:0000313" key="6">
    <source>
        <dbReference type="Proteomes" id="UP000461880"/>
    </source>
</evidence>
<sequence>MQKFIVDDAFWKIFPDARIAVLSLKDVDETARLSDEEMKEIAALLDKANKEAVKYVPNETISDNPVVQVWRQAYQKFPTKKGARCALENLLKRVLHGNPVGSIVPSVDLTNAVSLKYAFPIGVENMDAFAGDLHLGVMDGTEDFLPIGEAVPEPPLKGEVAYRDDAGVVCRCWNWRDGQRTQVNDDTTNEFVAMECVEEDRLEDLQKALDELAELLPKYLGAQVMARAIVDRDHPEVVLREEVPQQNKAEESRQEVSQLPKAQPDDSGSYDDYTRTECTTTIRDVKDDWYAFNDTVFYGDKGGMPSDSGTINGQKVDGLKWEGETLWHHVEGAPLQDPIVMKVDFELRYAHTVPQTALHILDSYYRRKGMLITSTGCCEDNEYYDLDVAEISPRDWQELQDYINEAIRKDAPVHFHYVKGSDYPDPEYRKFETVRIVEIEGLDEQPCGTPHLNHTGEIGSFVLLDWEHRSKSTVRVYFTAGNVTRWRLVQYYKQLNRLAQMLSTSNEDLEEKAAAVTAANKEYKKQINDLTRSLMEHEAKDYAEKPEKVIELTGGDSDRLRPLSQALMRVCTDTKILYAANDMIDFAIVSREGRAREILEILKPVLNCSGGGSPKIVSGRTSVDLETFKKAVEELHL</sequence>
<gene>
    <name evidence="5" type="ORF">FYJ51_02605</name>
</gene>
<dbReference type="GO" id="GO:0005524">
    <property type="term" value="F:ATP binding"/>
    <property type="evidence" value="ECO:0007669"/>
    <property type="project" value="InterPro"/>
</dbReference>
<dbReference type="PANTHER" id="PTHR39209">
    <property type="match status" value="1"/>
</dbReference>
<evidence type="ECO:0000313" key="5">
    <source>
        <dbReference type="EMBL" id="MSS57795.1"/>
    </source>
</evidence>
<dbReference type="GO" id="GO:0043039">
    <property type="term" value="P:tRNA aminoacylation"/>
    <property type="evidence" value="ECO:0007669"/>
    <property type="project" value="InterPro"/>
</dbReference>
<feature type="domain" description="B3/B4 tRNA-binding" evidence="4">
    <location>
        <begin position="68"/>
        <end position="221"/>
    </location>
</feature>
<evidence type="ECO:0000259" key="4">
    <source>
        <dbReference type="SMART" id="SM00873"/>
    </source>
</evidence>
<dbReference type="Pfam" id="PF07973">
    <property type="entry name" value="tRNA_SAD"/>
    <property type="match status" value="1"/>
</dbReference>
<dbReference type="SUPFAM" id="SSF55186">
    <property type="entry name" value="ThrRS/AlaRS common domain"/>
    <property type="match status" value="1"/>
</dbReference>
<keyword evidence="6" id="KW-1185">Reference proteome</keyword>
<dbReference type="SUPFAM" id="SSF56037">
    <property type="entry name" value="PheT/TilS domain"/>
    <property type="match status" value="1"/>
</dbReference>
<feature type="compositionally biased region" description="Basic and acidic residues" evidence="2">
    <location>
        <begin position="241"/>
        <end position="254"/>
    </location>
</feature>
<feature type="coiled-coil region" evidence="1">
    <location>
        <begin position="492"/>
        <end position="540"/>
    </location>
</feature>
<dbReference type="SUPFAM" id="SSF50447">
    <property type="entry name" value="Translation proteins"/>
    <property type="match status" value="1"/>
</dbReference>
<dbReference type="Proteomes" id="UP000461880">
    <property type="component" value="Unassembled WGS sequence"/>
</dbReference>
<reference evidence="5 6" key="1">
    <citation type="submission" date="2019-08" db="EMBL/GenBank/DDBJ databases">
        <title>In-depth cultivation of the pig gut microbiome towards novel bacterial diversity and tailored functional studies.</title>
        <authorList>
            <person name="Wylensek D."/>
            <person name="Hitch T.C.A."/>
            <person name="Clavel T."/>
        </authorList>
    </citation>
    <scope>NUCLEOTIDE SEQUENCE [LARGE SCALE GENOMIC DNA]</scope>
    <source>
        <strain evidence="5 6">Oil+RF-744-GAM-WT-6</strain>
    </source>
</reference>
<dbReference type="GO" id="GO:0004826">
    <property type="term" value="F:phenylalanine-tRNA ligase activity"/>
    <property type="evidence" value="ECO:0007669"/>
    <property type="project" value="InterPro"/>
</dbReference>
<evidence type="ECO:0000256" key="2">
    <source>
        <dbReference type="SAM" id="MobiDB-lite"/>
    </source>
</evidence>